<dbReference type="AlphaFoldDB" id="A0A7V3KMC8"/>
<sequence>MPMKGERTGRIVMRKRFIRYFQDEKERHVILVGEYQGGTFVGYTFFRGEKVGYYLNQRKGFLLYGR</sequence>
<dbReference type="Pfam" id="PF18810">
    <property type="entry name" value="PBECR2"/>
    <property type="match status" value="1"/>
</dbReference>
<comment type="caution">
    <text evidence="2">The sequence shown here is derived from an EMBL/GenBank/DDBJ whole genome shotgun (WGS) entry which is preliminary data.</text>
</comment>
<dbReference type="EMBL" id="DTGD01000012">
    <property type="protein sequence ID" value="HGB35344.1"/>
    <property type="molecule type" value="Genomic_DNA"/>
</dbReference>
<name>A0A7V3KMC8_UNCW3</name>
<gene>
    <name evidence="2" type="ORF">ENV38_00340</name>
</gene>
<feature type="domain" description="Phage-Barnase-EndoU-ColicinE5/D-RelE like nuclease 2" evidence="1">
    <location>
        <begin position="7"/>
        <end position="64"/>
    </location>
</feature>
<evidence type="ECO:0000313" key="2">
    <source>
        <dbReference type="EMBL" id="HGB35344.1"/>
    </source>
</evidence>
<accession>A0A7V3KMC8</accession>
<evidence type="ECO:0000259" key="1">
    <source>
        <dbReference type="Pfam" id="PF18810"/>
    </source>
</evidence>
<organism evidence="2">
    <name type="scientific">candidate division WOR-3 bacterium</name>
    <dbReference type="NCBI Taxonomy" id="2052148"/>
    <lineage>
        <taxon>Bacteria</taxon>
        <taxon>Bacteria division WOR-3</taxon>
    </lineage>
</organism>
<reference evidence="2" key="1">
    <citation type="journal article" date="2020" name="mSystems">
        <title>Genome- and Community-Level Interaction Insights into Carbon Utilization and Element Cycling Functions of Hydrothermarchaeota in Hydrothermal Sediment.</title>
        <authorList>
            <person name="Zhou Z."/>
            <person name="Liu Y."/>
            <person name="Xu W."/>
            <person name="Pan J."/>
            <person name="Luo Z.H."/>
            <person name="Li M."/>
        </authorList>
    </citation>
    <scope>NUCLEOTIDE SEQUENCE [LARGE SCALE GENOMIC DNA]</scope>
    <source>
        <strain evidence="2">SpSt-754</strain>
    </source>
</reference>
<proteinExistence type="predicted"/>
<dbReference type="InterPro" id="IPR041110">
    <property type="entry name" value="PBECR2"/>
</dbReference>
<protein>
    <recommendedName>
        <fullName evidence="1">Phage-Barnase-EndoU-ColicinE5/D-RelE like nuclease 2 domain-containing protein</fullName>
    </recommendedName>
</protein>